<proteinExistence type="predicted"/>
<gene>
    <name evidence="1" type="ORF">E9229_000371</name>
</gene>
<accession>A0A839QE43</accession>
<name>A0A839QE43_9MICC</name>
<protein>
    <submittedName>
        <fullName evidence="1">Uncharacterized protein</fullName>
    </submittedName>
</protein>
<dbReference type="EMBL" id="JACHVS010000001">
    <property type="protein sequence ID" value="MBB2994180.1"/>
    <property type="molecule type" value="Genomic_DNA"/>
</dbReference>
<keyword evidence="2" id="KW-1185">Reference proteome</keyword>
<reference evidence="1 2" key="1">
    <citation type="submission" date="2020-08" db="EMBL/GenBank/DDBJ databases">
        <title>Sequencing the genomes of 1000 actinobacteria strains.</title>
        <authorList>
            <person name="Klenk H.-P."/>
        </authorList>
    </citation>
    <scope>NUCLEOTIDE SEQUENCE [LARGE SCALE GENOMIC DNA]</scope>
    <source>
        <strain evidence="1 2">DSM 22826</strain>
    </source>
</reference>
<comment type="caution">
    <text evidence="1">The sequence shown here is derived from an EMBL/GenBank/DDBJ whole genome shotgun (WGS) entry which is preliminary data.</text>
</comment>
<evidence type="ECO:0000313" key="2">
    <source>
        <dbReference type="Proteomes" id="UP000523000"/>
    </source>
</evidence>
<organism evidence="1 2">
    <name type="scientific">Paeniglutamicibacter cryotolerans</name>
    <dbReference type="NCBI Taxonomy" id="670079"/>
    <lineage>
        <taxon>Bacteria</taxon>
        <taxon>Bacillati</taxon>
        <taxon>Actinomycetota</taxon>
        <taxon>Actinomycetes</taxon>
        <taxon>Micrococcales</taxon>
        <taxon>Micrococcaceae</taxon>
        <taxon>Paeniglutamicibacter</taxon>
    </lineage>
</organism>
<evidence type="ECO:0000313" key="1">
    <source>
        <dbReference type="EMBL" id="MBB2994180.1"/>
    </source>
</evidence>
<dbReference type="Proteomes" id="UP000523000">
    <property type="component" value="Unassembled WGS sequence"/>
</dbReference>
<dbReference type="AlphaFoldDB" id="A0A839QE43"/>
<sequence length="195" mass="21328">MLHHEHNGTVGLFYTGLTLEGNNDQMVAALSGIGRAISDIAAGRVGNAEIENEVRVLRAEATGVVPPSLVEMLDACFGSVWLGQSAVDSTYLERNTPQMVACWALQYFTSGNVVLALSGLPRKGLRLGLPRGRGQDRIRQQTLEGAGRSEYPSRWDDVMISFAVPPTGHGLEYVNGVRSRTLRDRAIRALRRKVR</sequence>
<dbReference type="RefSeq" id="WP_183509555.1">
    <property type="nucleotide sequence ID" value="NZ_BAABGK010000041.1"/>
</dbReference>